<evidence type="ECO:0000256" key="2">
    <source>
        <dbReference type="SAM" id="Phobius"/>
    </source>
</evidence>
<keyword evidence="2" id="KW-0812">Transmembrane</keyword>
<keyword evidence="2" id="KW-1133">Transmembrane helix</keyword>
<name>U1LNM2_9MICO</name>
<feature type="transmembrane region" description="Helical" evidence="2">
    <location>
        <begin position="110"/>
        <end position="134"/>
    </location>
</feature>
<proteinExistence type="predicted"/>
<keyword evidence="5" id="KW-1185">Reference proteome</keyword>
<dbReference type="OrthoDB" id="4328740at2"/>
<dbReference type="Pfam" id="PF10099">
    <property type="entry name" value="RskA_C"/>
    <property type="match status" value="1"/>
</dbReference>
<dbReference type="InterPro" id="IPR018764">
    <property type="entry name" value="RskA_C"/>
</dbReference>
<dbReference type="RefSeq" id="WP_021011029.1">
    <property type="nucleotide sequence ID" value="NZ_ASHR01000030.1"/>
</dbReference>
<protein>
    <recommendedName>
        <fullName evidence="3">Anti-sigma K factor RskA C-terminal domain-containing protein</fullName>
    </recommendedName>
</protein>
<dbReference type="AlphaFoldDB" id="U1LNM2"/>
<evidence type="ECO:0000256" key="1">
    <source>
        <dbReference type="SAM" id="MobiDB-lite"/>
    </source>
</evidence>
<gene>
    <name evidence="4" type="ORF">L332_03775</name>
</gene>
<reference evidence="4 5" key="1">
    <citation type="journal article" date="2013" name="Genome Announc.">
        <title>First draft genome sequence from a member of the genus agrococcus, isolated from modern microbialites.</title>
        <authorList>
            <person name="White R.A.III."/>
            <person name="Grassa C.J."/>
            <person name="Suttle C.A."/>
        </authorList>
    </citation>
    <scope>NUCLEOTIDE SEQUENCE [LARGE SCALE GENOMIC DNA]</scope>
    <source>
        <strain evidence="4 5">RW1</strain>
    </source>
</reference>
<accession>U1LNM2</accession>
<dbReference type="EMBL" id="ASHR01000030">
    <property type="protein sequence ID" value="ERG63572.1"/>
    <property type="molecule type" value="Genomic_DNA"/>
</dbReference>
<evidence type="ECO:0000313" key="4">
    <source>
        <dbReference type="EMBL" id="ERG63572.1"/>
    </source>
</evidence>
<evidence type="ECO:0000259" key="3">
    <source>
        <dbReference type="Pfam" id="PF10099"/>
    </source>
</evidence>
<feature type="region of interest" description="Disordered" evidence="1">
    <location>
        <begin position="71"/>
        <end position="90"/>
    </location>
</feature>
<dbReference type="Proteomes" id="UP000016462">
    <property type="component" value="Unassembled WGS sequence"/>
</dbReference>
<sequence length="252" mass="25708">MQHLPEESLVALALGEAVEGGEHAAECATCSAEIAAFRTAAQRVRAADVVPVAPPAGVWDRIAAELDVPSATGAAPTSASDASAASLEAPASTGAPVTSIDVARRRRRRFGVGALVAASLASAAVAASIAVLVVTQLGSDPRSTNVAQATLDPLATTVGAARAEVVERDGQRLLVVDVDELPEVEGYLDVWLLDPDAQQMVSLGVMDASTTQLALPGGLDLDAFPIVDVSVEPFDGDPTHSGDSLWRGALES</sequence>
<comment type="caution">
    <text evidence="4">The sequence shown here is derived from an EMBL/GenBank/DDBJ whole genome shotgun (WGS) entry which is preliminary data.</text>
</comment>
<feature type="domain" description="Anti-sigma K factor RskA C-terminal" evidence="3">
    <location>
        <begin position="123"/>
        <end position="243"/>
    </location>
</feature>
<keyword evidence="2" id="KW-0472">Membrane</keyword>
<evidence type="ECO:0000313" key="5">
    <source>
        <dbReference type="Proteomes" id="UP000016462"/>
    </source>
</evidence>
<dbReference type="GO" id="GO:0005886">
    <property type="term" value="C:plasma membrane"/>
    <property type="evidence" value="ECO:0007669"/>
    <property type="project" value="InterPro"/>
</dbReference>
<organism evidence="4 5">
    <name type="scientific">Agrococcus pavilionensis RW1</name>
    <dbReference type="NCBI Taxonomy" id="1330458"/>
    <lineage>
        <taxon>Bacteria</taxon>
        <taxon>Bacillati</taxon>
        <taxon>Actinomycetota</taxon>
        <taxon>Actinomycetes</taxon>
        <taxon>Micrococcales</taxon>
        <taxon>Microbacteriaceae</taxon>
        <taxon>Agrococcus</taxon>
    </lineage>
</organism>